<gene>
    <name evidence="4 6" type="primary">bamB</name>
    <name evidence="6" type="ORF">RT723_15850</name>
</gene>
<dbReference type="PROSITE" id="PS51257">
    <property type="entry name" value="PROKAR_LIPOPROTEIN"/>
    <property type="match status" value="1"/>
</dbReference>
<dbReference type="InterPro" id="IPR015943">
    <property type="entry name" value="WD40/YVTN_repeat-like_dom_sf"/>
</dbReference>
<dbReference type="RefSeq" id="WP_315948047.1">
    <property type="nucleotide sequence ID" value="NZ_JAWCUA010000010.1"/>
</dbReference>
<dbReference type="InterPro" id="IPR017687">
    <property type="entry name" value="BamB"/>
</dbReference>
<proteinExistence type="inferred from homology"/>
<organism evidence="6 7">
    <name type="scientific">Psychrosphaera aquimarina</name>
    <dbReference type="NCBI Taxonomy" id="2044854"/>
    <lineage>
        <taxon>Bacteria</taxon>
        <taxon>Pseudomonadati</taxon>
        <taxon>Pseudomonadota</taxon>
        <taxon>Gammaproteobacteria</taxon>
        <taxon>Alteromonadales</taxon>
        <taxon>Pseudoalteromonadaceae</taxon>
        <taxon>Psychrosphaera</taxon>
    </lineage>
</organism>
<feature type="domain" description="Pyrrolo-quinoline quinone repeat" evidence="5">
    <location>
        <begin position="104"/>
        <end position="325"/>
    </location>
</feature>
<dbReference type="Pfam" id="PF13360">
    <property type="entry name" value="PQQ_2"/>
    <property type="match status" value="2"/>
</dbReference>
<dbReference type="InterPro" id="IPR002372">
    <property type="entry name" value="PQQ_rpt_dom"/>
</dbReference>
<comment type="subunit">
    <text evidence="4">Part of the Bam complex.</text>
</comment>
<evidence type="ECO:0000256" key="3">
    <source>
        <dbReference type="ARBA" id="ARBA00023237"/>
    </source>
</evidence>
<dbReference type="NCBIfam" id="NF008351">
    <property type="entry name" value="PRK11138.1"/>
    <property type="match status" value="1"/>
</dbReference>
<dbReference type="SMART" id="SM00564">
    <property type="entry name" value="PQQ"/>
    <property type="match status" value="7"/>
</dbReference>
<keyword evidence="1 4" id="KW-0732">Signal</keyword>
<comment type="similarity">
    <text evidence="4">Belongs to the BamB family.</text>
</comment>
<evidence type="ECO:0000256" key="2">
    <source>
        <dbReference type="ARBA" id="ARBA00023136"/>
    </source>
</evidence>
<evidence type="ECO:0000313" key="6">
    <source>
        <dbReference type="EMBL" id="MDU0114436.1"/>
    </source>
</evidence>
<evidence type="ECO:0000259" key="5">
    <source>
        <dbReference type="Pfam" id="PF13360"/>
    </source>
</evidence>
<reference evidence="6 7" key="1">
    <citation type="submission" date="2023-10" db="EMBL/GenBank/DDBJ databases">
        <title>Psychrosphaera aquimaarina strain SW33 isolated from seawater.</title>
        <authorList>
            <person name="Bayburt H."/>
            <person name="Kim J.M."/>
            <person name="Choi B.J."/>
            <person name="Jeon C.O."/>
        </authorList>
    </citation>
    <scope>NUCLEOTIDE SEQUENCE [LARGE SCALE GENOMIC DNA]</scope>
    <source>
        <strain evidence="6 7">KCTC 52743</strain>
    </source>
</reference>
<dbReference type="PANTHER" id="PTHR34512:SF30">
    <property type="entry name" value="OUTER MEMBRANE PROTEIN ASSEMBLY FACTOR BAMB"/>
    <property type="match status" value="1"/>
</dbReference>
<accession>A0ABU3R441</accession>
<dbReference type="SUPFAM" id="SSF50998">
    <property type="entry name" value="Quinoprotein alcohol dehydrogenase-like"/>
    <property type="match status" value="1"/>
</dbReference>
<comment type="function">
    <text evidence="4">Part of the outer membrane protein assembly complex, which is involved in assembly and insertion of beta-barrel proteins into the outer membrane.</text>
</comment>
<keyword evidence="2 4" id="KW-0472">Membrane</keyword>
<protein>
    <recommendedName>
        <fullName evidence="4">Outer membrane protein assembly factor BamB</fullName>
    </recommendedName>
</protein>
<keyword evidence="7" id="KW-1185">Reference proteome</keyword>
<comment type="caution">
    <text evidence="6">The sequence shown here is derived from an EMBL/GenBank/DDBJ whole genome shotgun (WGS) entry which is preliminary data.</text>
</comment>
<keyword evidence="4" id="KW-0449">Lipoprotein</keyword>
<sequence length="417" mass="45325">MLKQAKITALSFALLFGLSGCETKEIKEEFRIAEIKPINSTLDVELVWRESAGDGVDNYFSNLSPAAVGDLVFAASRDGEVIAFNKDSGDEVWSTDVRDNPPTIWDTLTFTTVAPEKLSGGITAAYKNLYIGTENGDVIALSQATGEILWRTEVKGEVIAPPAAGEGWIAVTTAAGFVAALHPDTGELRWQIATDVPALSLRGTSSPTIAGGGVLVGTATGKLSVIILEKGIPAWEQAIGVVQGSTELEQLIDADSKPLINGSTVYTIAYNGNLAALDMMSGRVLWKREYSSYRNLAIDTGVIYLTDAKGNVIAVDANSGIEKWTSSELYNRRLTQPVVYKGNIVVGDYEGYFHFINKESGKIAARYKFADYDRSVFWWFVDWFSFEEDGAYTKPVVSGDKLFVQTRDGKVNALRLP</sequence>
<dbReference type="Proteomes" id="UP001257914">
    <property type="component" value="Unassembled WGS sequence"/>
</dbReference>
<dbReference type="InterPro" id="IPR018391">
    <property type="entry name" value="PQQ_b-propeller_rpt"/>
</dbReference>
<dbReference type="NCBIfam" id="TIGR03300">
    <property type="entry name" value="assembly_YfgL"/>
    <property type="match status" value="1"/>
</dbReference>
<dbReference type="EMBL" id="JAWCUA010000010">
    <property type="protein sequence ID" value="MDU0114436.1"/>
    <property type="molecule type" value="Genomic_DNA"/>
</dbReference>
<evidence type="ECO:0000256" key="4">
    <source>
        <dbReference type="HAMAP-Rule" id="MF_00923"/>
    </source>
</evidence>
<dbReference type="Gene3D" id="2.130.10.10">
    <property type="entry name" value="YVTN repeat-like/Quinoprotein amine dehydrogenase"/>
    <property type="match status" value="1"/>
</dbReference>
<evidence type="ECO:0000256" key="1">
    <source>
        <dbReference type="ARBA" id="ARBA00022729"/>
    </source>
</evidence>
<keyword evidence="4" id="KW-0564">Palmitate</keyword>
<name>A0ABU3R441_9GAMM</name>
<feature type="domain" description="Pyrrolo-quinoline quinone repeat" evidence="5">
    <location>
        <begin position="46"/>
        <end position="98"/>
    </location>
</feature>
<dbReference type="PANTHER" id="PTHR34512">
    <property type="entry name" value="CELL SURFACE PROTEIN"/>
    <property type="match status" value="1"/>
</dbReference>
<dbReference type="InterPro" id="IPR011047">
    <property type="entry name" value="Quinoprotein_ADH-like_sf"/>
</dbReference>
<dbReference type="HAMAP" id="MF_00923">
    <property type="entry name" value="OM_assembly_BamB"/>
    <property type="match status" value="1"/>
</dbReference>
<comment type="subcellular location">
    <subcellularLocation>
        <location evidence="4">Cell outer membrane</location>
        <topology evidence="4">Lipid-anchor</topology>
    </subcellularLocation>
</comment>
<keyword evidence="3 4" id="KW-0998">Cell outer membrane</keyword>
<evidence type="ECO:0000313" key="7">
    <source>
        <dbReference type="Proteomes" id="UP001257914"/>
    </source>
</evidence>